<feature type="domain" description="DH" evidence="4">
    <location>
        <begin position="245"/>
        <end position="425"/>
    </location>
</feature>
<gene>
    <name evidence="5" type="ORF">TRFO_24681</name>
</gene>
<dbReference type="Pfam" id="PF24681">
    <property type="entry name" value="Kelch_KLHDC2_KLHL20_DRC7"/>
    <property type="match status" value="1"/>
</dbReference>
<dbReference type="PANTHER" id="PTHR46093">
    <property type="entry name" value="ACYL-COA-BINDING DOMAIN-CONTAINING PROTEIN 5"/>
    <property type="match status" value="1"/>
</dbReference>
<dbReference type="SUPFAM" id="SSF50965">
    <property type="entry name" value="Galactose oxidase, central domain"/>
    <property type="match status" value="1"/>
</dbReference>
<evidence type="ECO:0000256" key="3">
    <source>
        <dbReference type="SAM" id="MobiDB-lite"/>
    </source>
</evidence>
<dbReference type="Proteomes" id="UP000179807">
    <property type="component" value="Unassembled WGS sequence"/>
</dbReference>
<dbReference type="RefSeq" id="XP_068360400.1">
    <property type="nucleotide sequence ID" value="XM_068503895.1"/>
</dbReference>
<dbReference type="VEuPathDB" id="TrichDB:TRFO_24681"/>
<dbReference type="InterPro" id="IPR035899">
    <property type="entry name" value="DBL_dom_sf"/>
</dbReference>
<dbReference type="Pfam" id="PF01344">
    <property type="entry name" value="Kelch_1"/>
    <property type="match status" value="1"/>
</dbReference>
<reference evidence="5" key="1">
    <citation type="submission" date="2016-10" db="EMBL/GenBank/DDBJ databases">
        <authorList>
            <person name="Benchimol M."/>
            <person name="Almeida L.G."/>
            <person name="Vasconcelos A.T."/>
            <person name="Perreira-Neves A."/>
            <person name="Rosa I.A."/>
            <person name="Tasca T."/>
            <person name="Bogo M.R."/>
            <person name="de Souza W."/>
        </authorList>
    </citation>
    <scope>NUCLEOTIDE SEQUENCE [LARGE SCALE GENOMIC DNA]</scope>
    <source>
        <strain evidence="5">K</strain>
    </source>
</reference>
<dbReference type="GO" id="GO:0005085">
    <property type="term" value="F:guanyl-nucleotide exchange factor activity"/>
    <property type="evidence" value="ECO:0007669"/>
    <property type="project" value="InterPro"/>
</dbReference>
<dbReference type="Gene3D" id="1.20.900.10">
    <property type="entry name" value="Dbl homology (DH) domain"/>
    <property type="match status" value="1"/>
</dbReference>
<evidence type="ECO:0000256" key="2">
    <source>
        <dbReference type="ARBA" id="ARBA00022737"/>
    </source>
</evidence>
<accession>A0A1J4K8Q0</accession>
<dbReference type="SMART" id="SM00612">
    <property type="entry name" value="Kelch"/>
    <property type="match status" value="4"/>
</dbReference>
<dbReference type="InterPro" id="IPR000219">
    <property type="entry name" value="DH_dom"/>
</dbReference>
<keyword evidence="2" id="KW-0677">Repeat</keyword>
<name>A0A1J4K8Q0_9EUKA</name>
<dbReference type="GeneID" id="94838599"/>
<dbReference type="InterPro" id="IPR006652">
    <property type="entry name" value="Kelch_1"/>
</dbReference>
<dbReference type="Pfam" id="PF00621">
    <property type="entry name" value="RhoGEF"/>
    <property type="match status" value="1"/>
</dbReference>
<dbReference type="PROSITE" id="PS50010">
    <property type="entry name" value="DH_2"/>
    <property type="match status" value="1"/>
</dbReference>
<dbReference type="SUPFAM" id="SSF48065">
    <property type="entry name" value="DBL homology domain (DH-domain)"/>
    <property type="match status" value="1"/>
</dbReference>
<evidence type="ECO:0000313" key="5">
    <source>
        <dbReference type="EMBL" id="OHT07264.1"/>
    </source>
</evidence>
<dbReference type="CDD" id="cd00160">
    <property type="entry name" value="RhoGEF"/>
    <property type="match status" value="1"/>
</dbReference>
<protein>
    <recommendedName>
        <fullName evidence="4">DH domain-containing protein</fullName>
    </recommendedName>
</protein>
<feature type="region of interest" description="Disordered" evidence="3">
    <location>
        <begin position="1188"/>
        <end position="1235"/>
    </location>
</feature>
<sequence length="1422" mass="164949">MHHRYILCVLPDLTARPIRIRNDYIIDLGNFLRRQELYSDDYRLYYVSPSWIQVLPDSGLWAVPEELEKKVPEYRLQFFPKKTPPNILRIYTRSNENVKLANWNLLIEQESEASLNSIISIFNNCFCVNASDFAFKFEPERRIIENNFSSSENEEVIIDFNESNQISKRISIESIPQLGDSSIYHETANYNEHNASDIKINQKNDISEKAVYLDLPLMDQTKVFMNTKIILEVKMTPQNASKARQRNEIIKEIISTERNYVNDLKLVQEKITKELFKEFRLSEDIHKRIFKTVAEIIPSHQTFLQELEKVGTSPETSIGHFFRHHLSIFRMSSPHIAHYRTANEELIELLNSNHAFAGRIAQISRQYFDDMPLENLFIKPIQRIPQYPIFLKRIIKATPTNHWDYYHCEKAIEGINKLLNDLDSHRKIQNELDIMAELQKKFGSHFQIIKTSRKLLFEVEGILICQNETPNNCKNGEKAKNLIYNSVKKANKYDFKPEIKSNLYLFNDILLLVQNRTFIEIDILKCQNEMRNGNEILINKKLSVRFQDDPSKILEFKELLHQTKRDQIMKMRTFGQAILWTSSNDRERYSPPHLIASALASVGNKIYLFGGIKPDGQYSNDLWVYTTSGWVLQEVDNAPAPRAFHTMISFRQGTNCNLSDMSNVVIDASSLESVNSVLDTSCITDSVNVNSVSSSNDFNDMDNLHVRCSKLVVFGGRNSEGYLNDLLVFDIGTCSWSKIDAENPPSQRIGHCSAFLGSQLFLFGGIDSHNDYLNDFYAFDFDTNEWYDMNANIECDIPMARAFASSFLVNRDYFGVFGGGTANNQFLNDLWIFNFEDNKWIYQQFEGKVITPRQAASAGVIDNVLYVVGGNTKSIIFDSKSQIDISQFLLLNNCSNDSNLDQFESYSLNLNNIIEDRLVEWKKIPQCDEPEHFSFGGCTVVNRFGLVLFSTTLYKIKLYFAKHSKRISRKTSLSSRHYNISMSSPIYNSKLNTVTTTIDNIAAKNDFSAEFLEQSLQEVVKISQKELFWRLTAVLEEDGSSTLCDSCNKFVLTEDQFCEIPKLVQRNQDEIPFLSGIICYDNDLKIVSTKESKWFCKTRRNSHPTSLLNNNEKTKKSKPHLWLKSRSKKKIVEEQDLNNFPPERRSSKCHIHIRKNSHPKIPLPLFEKKRIKDTIHIETTDEFNSGSNVIIEQEKSKEPIKERRNDKKKEEKERRKEEKERRKVEKEKEKERKAEKKAEKLLKLNDIFGKKKDKKRSKLKPFKKTSHSVCSEEESTLHRSHLAYYDKEFDDDIIQPVKTIRSLPRYKTTENQKYPRNNKNANLCKTVSDDSECISGNSSDLLSFSSFSNRESSDMDGKPDLQVENKLNDDMFSLIPVPEYPLDLSEKRLSNQIRPMDDLLVFDTYDSRIGSQPSVRHIYSNV</sequence>
<dbReference type="EMBL" id="MLAK01000703">
    <property type="protein sequence ID" value="OHT07264.1"/>
    <property type="molecule type" value="Genomic_DNA"/>
</dbReference>
<evidence type="ECO:0000256" key="1">
    <source>
        <dbReference type="ARBA" id="ARBA00022441"/>
    </source>
</evidence>
<proteinExistence type="predicted"/>
<evidence type="ECO:0000313" key="6">
    <source>
        <dbReference type="Proteomes" id="UP000179807"/>
    </source>
</evidence>
<dbReference type="InterPro" id="IPR011043">
    <property type="entry name" value="Gal_Oxase/kelch_b-propeller"/>
</dbReference>
<dbReference type="InterPro" id="IPR015915">
    <property type="entry name" value="Kelch-typ_b-propeller"/>
</dbReference>
<dbReference type="OrthoDB" id="10251809at2759"/>
<dbReference type="SMART" id="SM00325">
    <property type="entry name" value="RhoGEF"/>
    <property type="match status" value="1"/>
</dbReference>
<keyword evidence="1" id="KW-0880">Kelch repeat</keyword>
<keyword evidence="6" id="KW-1185">Reference proteome</keyword>
<comment type="caution">
    <text evidence="5">The sequence shown here is derived from an EMBL/GenBank/DDBJ whole genome shotgun (WGS) entry which is preliminary data.</text>
</comment>
<feature type="compositionally biased region" description="Basic and acidic residues" evidence="3">
    <location>
        <begin position="1192"/>
        <end position="1235"/>
    </location>
</feature>
<dbReference type="Gene3D" id="2.120.10.80">
    <property type="entry name" value="Kelch-type beta propeller"/>
    <property type="match status" value="2"/>
</dbReference>
<dbReference type="PANTHER" id="PTHR46093:SF18">
    <property type="entry name" value="FIBRONECTIN TYPE-III DOMAIN-CONTAINING PROTEIN"/>
    <property type="match status" value="1"/>
</dbReference>
<organism evidence="5 6">
    <name type="scientific">Tritrichomonas foetus</name>
    <dbReference type="NCBI Taxonomy" id="1144522"/>
    <lineage>
        <taxon>Eukaryota</taxon>
        <taxon>Metamonada</taxon>
        <taxon>Parabasalia</taxon>
        <taxon>Tritrichomonadida</taxon>
        <taxon>Tritrichomonadidae</taxon>
        <taxon>Tritrichomonas</taxon>
    </lineage>
</organism>
<evidence type="ECO:0000259" key="4">
    <source>
        <dbReference type="PROSITE" id="PS50010"/>
    </source>
</evidence>